<keyword evidence="7 12" id="KW-0406">Ion transport</keyword>
<dbReference type="CDD" id="cd12151">
    <property type="entry name" value="F1-ATPase_gamma"/>
    <property type="match status" value="1"/>
</dbReference>
<dbReference type="OrthoDB" id="239812at2759"/>
<evidence type="ECO:0000256" key="9">
    <source>
        <dbReference type="ARBA" id="ARBA00023136"/>
    </source>
</evidence>
<evidence type="ECO:0000256" key="2">
    <source>
        <dbReference type="ARBA" id="ARBA00004637"/>
    </source>
</evidence>
<dbReference type="GO" id="GO:0046933">
    <property type="term" value="F:proton-transporting ATP synthase activity, rotational mechanism"/>
    <property type="evidence" value="ECO:0007669"/>
    <property type="project" value="InterPro"/>
</dbReference>
<dbReference type="Gene3D" id="1.10.287.80">
    <property type="entry name" value="ATP synthase, gamma subunit, helix hairpin domain"/>
    <property type="match status" value="1"/>
</dbReference>
<dbReference type="GO" id="GO:0005743">
    <property type="term" value="C:mitochondrial inner membrane"/>
    <property type="evidence" value="ECO:0007669"/>
    <property type="project" value="UniProtKB-SubCell"/>
</dbReference>
<comment type="function">
    <text evidence="1">Mitochondrial membrane ATP synthase (F(1)F(0) ATP synthase or Complex V) produces ATP from ADP in the presence of a proton gradient across the membrane which is generated by electron transport complexes of the respiratory chain. F-type ATPases consist of two structural domains, F(1) - containing the extramembraneous catalytic core, and F(0) - containing the membrane proton channel, linked together by a central stalk and a peripheral stalk. During catalysis, ATP synthesis in the catalytic domain of F(1) is coupled via a rotary mechanism of the central stalk subunits to proton translocation. Part of the complex F(1) domain and the central stalk which is part of the complex rotary element. The gamma subunit protrudes into the catalytic domain formed of alpha(3)beta(3). Rotation of the central stalk against the surrounding alpha(3)beta(3) subunits leads to hydrolysis of ATP in three separate catalytic sites on the beta subunits.</text>
</comment>
<keyword evidence="8" id="KW-0496">Mitochondrion</keyword>
<dbReference type="EMBL" id="JAEUBG010005308">
    <property type="protein sequence ID" value="KAH3676236.1"/>
    <property type="molecule type" value="Genomic_DNA"/>
</dbReference>
<evidence type="ECO:0000256" key="1">
    <source>
        <dbReference type="ARBA" id="ARBA00002361"/>
    </source>
</evidence>
<dbReference type="Proteomes" id="UP000774326">
    <property type="component" value="Unassembled WGS sequence"/>
</dbReference>
<dbReference type="PRINTS" id="PR00126">
    <property type="entry name" value="ATPASEGAMMA"/>
</dbReference>
<dbReference type="SUPFAM" id="SSF52943">
    <property type="entry name" value="ATP synthase (F1-ATPase), gamma subunit"/>
    <property type="match status" value="1"/>
</dbReference>
<evidence type="ECO:0000256" key="10">
    <source>
        <dbReference type="ARBA" id="ARBA00023196"/>
    </source>
</evidence>
<evidence type="ECO:0000256" key="6">
    <source>
        <dbReference type="ARBA" id="ARBA00022792"/>
    </source>
</evidence>
<evidence type="ECO:0000313" key="14">
    <source>
        <dbReference type="Proteomes" id="UP000774326"/>
    </source>
</evidence>
<evidence type="ECO:0000256" key="3">
    <source>
        <dbReference type="ARBA" id="ARBA00007681"/>
    </source>
</evidence>
<dbReference type="InterPro" id="IPR023632">
    <property type="entry name" value="ATP_synth_F1_gsu_CS"/>
</dbReference>
<dbReference type="PROSITE" id="PS00153">
    <property type="entry name" value="ATPASE_GAMMA"/>
    <property type="match status" value="1"/>
</dbReference>
<proteinExistence type="inferred from homology"/>
<dbReference type="PIRSF" id="PIRSF039089">
    <property type="entry name" value="ATP_synthase_gamma"/>
    <property type="match status" value="1"/>
</dbReference>
<keyword evidence="11 12" id="KW-0066">ATP synthesis</keyword>
<keyword evidence="4 12" id="KW-0813">Transport</keyword>
<dbReference type="InterPro" id="IPR035968">
    <property type="entry name" value="ATP_synth_F1_ATPase_gsu"/>
</dbReference>
<keyword evidence="10 12" id="KW-0139">CF(1)</keyword>
<dbReference type="FunFam" id="3.40.1380.10:FF:000003">
    <property type="entry name" value="ATP synthase subunit gamma"/>
    <property type="match status" value="1"/>
</dbReference>
<keyword evidence="6" id="KW-0999">Mitochondrion inner membrane</keyword>
<evidence type="ECO:0000256" key="5">
    <source>
        <dbReference type="ARBA" id="ARBA00022781"/>
    </source>
</evidence>
<name>A0A9P8TFA2_WICPI</name>
<comment type="caution">
    <text evidence="13">The sequence shown here is derived from an EMBL/GenBank/DDBJ whole genome shotgun (WGS) entry which is preliminary data.</text>
</comment>
<comment type="subcellular location">
    <subcellularLocation>
        <location evidence="2">Mitochondrion inner membrane</location>
        <topology evidence="2">Peripheral membrane protein</topology>
    </subcellularLocation>
</comment>
<dbReference type="NCBIfam" id="TIGR01146">
    <property type="entry name" value="ATPsyn_F1gamma"/>
    <property type="match status" value="1"/>
</dbReference>
<gene>
    <name evidence="13" type="ORF">WICPIJ_009196</name>
</gene>
<organism evidence="13 14">
    <name type="scientific">Wickerhamomyces pijperi</name>
    <name type="common">Yeast</name>
    <name type="synonym">Pichia pijperi</name>
    <dbReference type="NCBI Taxonomy" id="599730"/>
    <lineage>
        <taxon>Eukaryota</taxon>
        <taxon>Fungi</taxon>
        <taxon>Dikarya</taxon>
        <taxon>Ascomycota</taxon>
        <taxon>Saccharomycotina</taxon>
        <taxon>Saccharomycetes</taxon>
        <taxon>Phaffomycetales</taxon>
        <taxon>Wickerhamomycetaceae</taxon>
        <taxon>Wickerhamomyces</taxon>
    </lineage>
</organism>
<comment type="similarity">
    <text evidence="3 12">Belongs to the ATPase gamma chain family.</text>
</comment>
<reference evidence="13" key="1">
    <citation type="journal article" date="2021" name="Open Biol.">
        <title>Shared evolutionary footprints suggest mitochondrial oxidative damage underlies multiple complex I losses in fungi.</title>
        <authorList>
            <person name="Schikora-Tamarit M.A."/>
            <person name="Marcet-Houben M."/>
            <person name="Nosek J."/>
            <person name="Gabaldon T."/>
        </authorList>
    </citation>
    <scope>NUCLEOTIDE SEQUENCE</scope>
    <source>
        <strain evidence="13">CBS2887</strain>
    </source>
</reference>
<evidence type="ECO:0000256" key="7">
    <source>
        <dbReference type="ARBA" id="ARBA00023065"/>
    </source>
</evidence>
<dbReference type="FunFam" id="1.10.287.80:FF:000001">
    <property type="entry name" value="ATP synthase gamma chain"/>
    <property type="match status" value="1"/>
</dbReference>
<evidence type="ECO:0000256" key="8">
    <source>
        <dbReference type="ARBA" id="ARBA00023128"/>
    </source>
</evidence>
<dbReference type="Pfam" id="PF00231">
    <property type="entry name" value="ATP-synt"/>
    <property type="match status" value="1"/>
</dbReference>
<evidence type="ECO:0000256" key="4">
    <source>
        <dbReference type="ARBA" id="ARBA00022448"/>
    </source>
</evidence>
<keyword evidence="9" id="KW-0472">Membrane</keyword>
<dbReference type="GO" id="GO:0045259">
    <property type="term" value="C:proton-transporting ATP synthase complex"/>
    <property type="evidence" value="ECO:0007669"/>
    <property type="project" value="UniProtKB-KW"/>
</dbReference>
<keyword evidence="5 12" id="KW-0375">Hydrogen ion transport</keyword>
<reference evidence="13" key="2">
    <citation type="submission" date="2021-01" db="EMBL/GenBank/DDBJ databases">
        <authorList>
            <person name="Schikora-Tamarit M.A."/>
        </authorList>
    </citation>
    <scope>NUCLEOTIDE SEQUENCE</scope>
    <source>
        <strain evidence="13">CBS2887</strain>
    </source>
</reference>
<dbReference type="PANTHER" id="PTHR11693">
    <property type="entry name" value="ATP SYNTHASE GAMMA CHAIN"/>
    <property type="match status" value="1"/>
</dbReference>
<accession>A0A9P8TFA2</accession>
<dbReference type="AlphaFoldDB" id="A0A9P8TFA2"/>
<dbReference type="Gene3D" id="3.40.1380.10">
    <property type="match status" value="1"/>
</dbReference>
<protein>
    <recommendedName>
        <fullName evidence="12">ATP synthase subunit gamma</fullName>
    </recommendedName>
</protein>
<evidence type="ECO:0000313" key="13">
    <source>
        <dbReference type="EMBL" id="KAH3676236.1"/>
    </source>
</evidence>
<evidence type="ECO:0000256" key="11">
    <source>
        <dbReference type="ARBA" id="ARBA00023310"/>
    </source>
</evidence>
<keyword evidence="14" id="KW-1185">Reference proteome</keyword>
<comment type="subunit">
    <text evidence="12">F-type ATPases have 2 components, CF(1) - the catalytic core - and CF(0) - the membrane proton channel. CF(1) and CF(0) have multiple subunits.</text>
</comment>
<dbReference type="InterPro" id="IPR000131">
    <property type="entry name" value="ATP_synth_F1_gsu"/>
</dbReference>
<dbReference type="PANTHER" id="PTHR11693:SF22">
    <property type="entry name" value="ATP SYNTHASE SUBUNIT GAMMA, MITOCHONDRIAL"/>
    <property type="match status" value="1"/>
</dbReference>
<sequence>MFSRLSNSAARSATLQSRNYATLRDIETRLKSIKNIEKITNTMKIVASTRLGKADRAKTTARVYIANDREVYSHAETAPVEAEQKSNLLIVMSSDKGLCGSIHSQIAKAARLRTAELQGQTVDIVAIGDKVKAQLNRTHSSNLVLAFNGIGKETPTFSDAALISDEILKLGKEYTNVEVFYNKFATSVSFEPTKASVYDAKSIEESPALSQYELDQDAKVPETLAEYSLANAIYAGLADGYAAEISARRNAMDNASKNAGDMISKYSILYNRTRQAVITNELVDIITGASSLD</sequence>
<evidence type="ECO:0000256" key="12">
    <source>
        <dbReference type="RuleBase" id="RU004001"/>
    </source>
</evidence>